<evidence type="ECO:0000313" key="13">
    <source>
        <dbReference type="Proteomes" id="UP000239899"/>
    </source>
</evidence>
<dbReference type="EMBL" id="LHPG02000017">
    <property type="protein sequence ID" value="PRW33178.1"/>
    <property type="molecule type" value="Genomic_DNA"/>
</dbReference>
<dbReference type="InterPro" id="IPR000923">
    <property type="entry name" value="BlueCu_1"/>
</dbReference>
<dbReference type="GO" id="GO:0009055">
    <property type="term" value="F:electron transfer activity"/>
    <property type="evidence" value="ECO:0007669"/>
    <property type="project" value="UniProtKB-UniRule"/>
</dbReference>
<sequence>MQTAAVRAPIVASAQQQKAAPKAAVAALPRVAKALGAGVASLALALSANAATIKLGADNGALVFDPSNITVAKGESVTFVNNAGFPHNVVFDEDDVPAGVNAEAISREDYLNAPGESFSVKLETPGEYGFYCEPHQGAGMVGRITVN</sequence>
<dbReference type="NCBIfam" id="TIGR02656">
    <property type="entry name" value="cyanin_plasto"/>
    <property type="match status" value="1"/>
</dbReference>
<proteinExistence type="inferred from homology"/>
<dbReference type="PANTHER" id="PTHR34192:SF10">
    <property type="entry name" value="PLASTOCYANIN MAJOR ISOFORM, CHLOROPLASTIC-RELATED"/>
    <property type="match status" value="1"/>
</dbReference>
<dbReference type="SUPFAM" id="SSF49503">
    <property type="entry name" value="Cupredoxins"/>
    <property type="match status" value="1"/>
</dbReference>
<reference evidence="12 13" key="1">
    <citation type="journal article" date="2018" name="Plant J.">
        <title>Genome sequences of Chlorella sorokiniana UTEX 1602 and Micractinium conductrix SAG 241.80: implications to maltose excretion by a green alga.</title>
        <authorList>
            <person name="Arriola M.B."/>
            <person name="Velmurugan N."/>
            <person name="Zhang Y."/>
            <person name="Plunkett M.H."/>
            <person name="Hondzo H."/>
            <person name="Barney B.M."/>
        </authorList>
    </citation>
    <scope>NUCLEOTIDE SEQUENCE [LARGE SCALE GENOMIC DNA]</scope>
    <source>
        <strain evidence="13">UTEX 1602</strain>
    </source>
</reference>
<dbReference type="GO" id="GO:0009535">
    <property type="term" value="C:chloroplast thylakoid membrane"/>
    <property type="evidence" value="ECO:0007669"/>
    <property type="project" value="UniProtKB-SubCell"/>
</dbReference>
<dbReference type="InterPro" id="IPR028871">
    <property type="entry name" value="BlueCu_1_BS"/>
</dbReference>
<comment type="similarity">
    <text evidence="2 10">Belongs to the plastocyanin family.</text>
</comment>
<protein>
    <recommendedName>
        <fullName evidence="10">Plastocyanin</fullName>
    </recommendedName>
</protein>
<keyword evidence="8 10" id="KW-0472">Membrane</keyword>
<keyword evidence="5 10" id="KW-0249">Electron transport</keyword>
<accession>A0A2P6TGD1</accession>
<evidence type="ECO:0000256" key="9">
    <source>
        <dbReference type="PIRSR" id="PIRSR602387-1"/>
    </source>
</evidence>
<dbReference type="GO" id="GO:0005507">
    <property type="term" value="F:copper ion binding"/>
    <property type="evidence" value="ECO:0007669"/>
    <property type="project" value="UniProtKB-UniRule"/>
</dbReference>
<evidence type="ECO:0000256" key="7">
    <source>
        <dbReference type="ARBA" id="ARBA00023078"/>
    </source>
</evidence>
<dbReference type="OrthoDB" id="197281at2759"/>
<name>A0A2P6TGD1_CHLSO</name>
<evidence type="ECO:0000256" key="6">
    <source>
        <dbReference type="ARBA" id="ARBA00023008"/>
    </source>
</evidence>
<evidence type="ECO:0000256" key="10">
    <source>
        <dbReference type="RuleBase" id="RU363020"/>
    </source>
</evidence>
<dbReference type="CDD" id="cd04219">
    <property type="entry name" value="Plastocyanin"/>
    <property type="match status" value="1"/>
</dbReference>
<comment type="caution">
    <text evidence="12">The sequence shown here is derived from an EMBL/GenBank/DDBJ whole genome shotgun (WGS) entry which is preliminary data.</text>
</comment>
<dbReference type="PRINTS" id="PR00157">
    <property type="entry name" value="PLASTOCYANIN"/>
</dbReference>
<evidence type="ECO:0000259" key="11">
    <source>
        <dbReference type="Pfam" id="PF00127"/>
    </source>
</evidence>
<dbReference type="Pfam" id="PF00127">
    <property type="entry name" value="Copper-bind"/>
    <property type="match status" value="1"/>
</dbReference>
<feature type="binding site" evidence="9">
    <location>
        <position position="135"/>
    </location>
    <ligand>
        <name>Cu cation</name>
        <dbReference type="ChEBI" id="CHEBI:23378"/>
    </ligand>
</feature>
<dbReference type="Gene3D" id="2.60.40.420">
    <property type="entry name" value="Cupredoxins - blue copper proteins"/>
    <property type="match status" value="1"/>
</dbReference>
<dbReference type="InterPro" id="IPR001235">
    <property type="entry name" value="Copper_blue_Plastocyanin"/>
</dbReference>
<keyword evidence="3 10" id="KW-0813">Transport</keyword>
<gene>
    <name evidence="12" type="ORF">C2E21_7759</name>
</gene>
<evidence type="ECO:0000256" key="2">
    <source>
        <dbReference type="ARBA" id="ARBA00005338"/>
    </source>
</evidence>
<comment type="cofactor">
    <cofactor evidence="9">
        <name>Cu(2+)</name>
        <dbReference type="ChEBI" id="CHEBI:29036"/>
    </cofactor>
    <text evidence="9">The crystal structure with reduced Cu(1+) has also been determined.</text>
</comment>
<keyword evidence="7 10" id="KW-0793">Thylakoid</keyword>
<feature type="binding site" evidence="9">
    <location>
        <position position="140"/>
    </location>
    <ligand>
        <name>Cu cation</name>
        <dbReference type="ChEBI" id="CHEBI:23378"/>
    </ligand>
</feature>
<dbReference type="InterPro" id="IPR008972">
    <property type="entry name" value="Cupredoxin"/>
</dbReference>
<dbReference type="InterPro" id="IPR002387">
    <property type="entry name" value="Plastocyanin"/>
</dbReference>
<dbReference type="AlphaFoldDB" id="A0A2P6TGD1"/>
<dbReference type="SMR" id="A0A2P6TGD1"/>
<comment type="subcellular location">
    <subcellularLocation>
        <location evidence="1 10">Plastid</location>
        <location evidence="1 10">Chloroplast thylakoid membrane</location>
        <topology evidence="1 10">Peripheral membrane protein</topology>
        <orientation evidence="1 10">Lumenal side</orientation>
    </subcellularLocation>
</comment>
<dbReference type="Proteomes" id="UP000239899">
    <property type="component" value="Unassembled WGS sequence"/>
</dbReference>
<evidence type="ECO:0000256" key="1">
    <source>
        <dbReference type="ARBA" id="ARBA00004622"/>
    </source>
</evidence>
<dbReference type="GO" id="GO:0009543">
    <property type="term" value="C:chloroplast thylakoid lumen"/>
    <property type="evidence" value="ECO:0007669"/>
    <property type="project" value="TreeGrafter"/>
</dbReference>
<evidence type="ECO:0000256" key="5">
    <source>
        <dbReference type="ARBA" id="ARBA00022982"/>
    </source>
</evidence>
<keyword evidence="4 9" id="KW-0479">Metal-binding</keyword>
<feature type="binding site" evidence="9">
    <location>
        <position position="87"/>
    </location>
    <ligand>
        <name>Cu cation</name>
        <dbReference type="ChEBI" id="CHEBI:23378"/>
    </ligand>
</feature>
<evidence type="ECO:0000256" key="8">
    <source>
        <dbReference type="ARBA" id="ARBA00023136"/>
    </source>
</evidence>
<dbReference type="PANTHER" id="PTHR34192">
    <property type="entry name" value="PLASTOCYANIN MAJOR ISOFORM, CHLOROPLASTIC-RELATED"/>
    <property type="match status" value="1"/>
</dbReference>
<keyword evidence="13" id="KW-1185">Reference proteome</keyword>
<dbReference type="STRING" id="3076.A0A2P6TGD1"/>
<evidence type="ECO:0000313" key="12">
    <source>
        <dbReference type="EMBL" id="PRW33178.1"/>
    </source>
</evidence>
<feature type="domain" description="Blue (type 1) copper" evidence="11">
    <location>
        <begin position="52"/>
        <end position="147"/>
    </location>
</feature>
<comment type="function">
    <text evidence="10">Participates in electron transfer between P700 and the cytochrome b6-f complex in photosystem I.</text>
</comment>
<dbReference type="PROSITE" id="PS00196">
    <property type="entry name" value="COPPER_BLUE"/>
    <property type="match status" value="1"/>
</dbReference>
<keyword evidence="6 9" id="KW-0186">Copper</keyword>
<dbReference type="PRINTS" id="PR00156">
    <property type="entry name" value="COPPERBLUE"/>
</dbReference>
<organism evidence="12 13">
    <name type="scientific">Chlorella sorokiniana</name>
    <name type="common">Freshwater green alga</name>
    <dbReference type="NCBI Taxonomy" id="3076"/>
    <lineage>
        <taxon>Eukaryota</taxon>
        <taxon>Viridiplantae</taxon>
        <taxon>Chlorophyta</taxon>
        <taxon>core chlorophytes</taxon>
        <taxon>Trebouxiophyceae</taxon>
        <taxon>Chlorellales</taxon>
        <taxon>Chlorellaceae</taxon>
        <taxon>Chlorella clade</taxon>
        <taxon>Chlorella</taxon>
    </lineage>
</organism>
<feature type="binding site" evidence="9">
    <location>
        <position position="132"/>
    </location>
    <ligand>
        <name>Cu cation</name>
        <dbReference type="ChEBI" id="CHEBI:23378"/>
    </ligand>
</feature>
<evidence type="ECO:0000256" key="3">
    <source>
        <dbReference type="ARBA" id="ARBA00022448"/>
    </source>
</evidence>
<evidence type="ECO:0000256" key="4">
    <source>
        <dbReference type="ARBA" id="ARBA00022723"/>
    </source>
</evidence>